<dbReference type="PANTHER" id="PTHR46033:SF8">
    <property type="entry name" value="PROTEIN MAINTENANCE OF MERISTEMS-LIKE"/>
    <property type="match status" value="1"/>
</dbReference>
<evidence type="ECO:0000313" key="1">
    <source>
        <dbReference type="EMBL" id="RYR68579.1"/>
    </source>
</evidence>
<comment type="caution">
    <text evidence="1">The sequence shown here is derived from an EMBL/GenBank/DDBJ whole genome shotgun (WGS) entry which is preliminary data.</text>
</comment>
<reference evidence="1 2" key="1">
    <citation type="submission" date="2019-01" db="EMBL/GenBank/DDBJ databases">
        <title>Sequencing of cultivated peanut Arachis hypogaea provides insights into genome evolution and oil improvement.</title>
        <authorList>
            <person name="Chen X."/>
        </authorList>
    </citation>
    <scope>NUCLEOTIDE SEQUENCE [LARGE SCALE GENOMIC DNA]</scope>
    <source>
        <strain evidence="2">cv. Fuhuasheng</strain>
        <tissue evidence="1">Leaves</tissue>
    </source>
</reference>
<sequence length="86" mass="10019">MQHMPAGADPTTLRQYTRCYILQMIGGYLMTDKSNNLVHIRWLLLLTNFDRCRSLSWSSAVFSWTYHSSYFAAHRATRDIVGACHY</sequence>
<keyword evidence="2" id="KW-1185">Reference proteome</keyword>
<evidence type="ECO:0008006" key="3">
    <source>
        <dbReference type="Google" id="ProtNLM"/>
    </source>
</evidence>
<dbReference type="AlphaFoldDB" id="A0A445DZM8"/>
<gene>
    <name evidence="1" type="ORF">Ahy_A03g015064</name>
</gene>
<evidence type="ECO:0000313" key="2">
    <source>
        <dbReference type="Proteomes" id="UP000289738"/>
    </source>
</evidence>
<dbReference type="Proteomes" id="UP000289738">
    <property type="component" value="Chromosome A03"/>
</dbReference>
<name>A0A445DZM8_ARAHY</name>
<accession>A0A445DZM8</accession>
<organism evidence="1 2">
    <name type="scientific">Arachis hypogaea</name>
    <name type="common">Peanut</name>
    <dbReference type="NCBI Taxonomy" id="3818"/>
    <lineage>
        <taxon>Eukaryota</taxon>
        <taxon>Viridiplantae</taxon>
        <taxon>Streptophyta</taxon>
        <taxon>Embryophyta</taxon>
        <taxon>Tracheophyta</taxon>
        <taxon>Spermatophyta</taxon>
        <taxon>Magnoliopsida</taxon>
        <taxon>eudicotyledons</taxon>
        <taxon>Gunneridae</taxon>
        <taxon>Pentapetalae</taxon>
        <taxon>rosids</taxon>
        <taxon>fabids</taxon>
        <taxon>Fabales</taxon>
        <taxon>Fabaceae</taxon>
        <taxon>Papilionoideae</taxon>
        <taxon>50 kb inversion clade</taxon>
        <taxon>dalbergioids sensu lato</taxon>
        <taxon>Dalbergieae</taxon>
        <taxon>Pterocarpus clade</taxon>
        <taxon>Arachis</taxon>
    </lineage>
</organism>
<protein>
    <recommendedName>
        <fullName evidence="3">Aminotransferase-like plant mobile domain-containing protein</fullName>
    </recommendedName>
</protein>
<dbReference type="GO" id="GO:0010073">
    <property type="term" value="P:meristem maintenance"/>
    <property type="evidence" value="ECO:0007669"/>
    <property type="project" value="InterPro"/>
</dbReference>
<dbReference type="EMBL" id="SDMP01000003">
    <property type="protein sequence ID" value="RYR68579.1"/>
    <property type="molecule type" value="Genomic_DNA"/>
</dbReference>
<dbReference type="PANTHER" id="PTHR46033">
    <property type="entry name" value="PROTEIN MAIN-LIKE 2"/>
    <property type="match status" value="1"/>
</dbReference>
<proteinExistence type="predicted"/>
<dbReference type="InterPro" id="IPR044824">
    <property type="entry name" value="MAIN-like"/>
</dbReference>